<evidence type="ECO:0000256" key="3">
    <source>
        <dbReference type="ARBA" id="ARBA00022676"/>
    </source>
</evidence>
<dbReference type="EMBL" id="OU893336">
    <property type="protein sequence ID" value="CAG9793134.1"/>
    <property type="molecule type" value="Genomic_DNA"/>
</dbReference>
<dbReference type="OrthoDB" id="2139606at2759"/>
<evidence type="ECO:0000256" key="2">
    <source>
        <dbReference type="ARBA" id="ARBA00008661"/>
    </source>
</evidence>
<evidence type="ECO:0000256" key="10">
    <source>
        <dbReference type="SAM" id="Coils"/>
    </source>
</evidence>
<dbReference type="GO" id="GO:0000139">
    <property type="term" value="C:Golgi membrane"/>
    <property type="evidence" value="ECO:0007669"/>
    <property type="project" value="UniProtKB-SubCell"/>
</dbReference>
<keyword evidence="9" id="KW-0472">Membrane</keyword>
<name>A0A9N9WHM2_9NEOP</name>
<evidence type="ECO:0000256" key="9">
    <source>
        <dbReference type="ARBA" id="ARBA00023136"/>
    </source>
</evidence>
<comment type="similarity">
    <text evidence="2">Belongs to the glycosyltransferase 31 family.</text>
</comment>
<keyword evidence="3" id="KW-0328">Glycosyltransferase</keyword>
<evidence type="ECO:0000256" key="5">
    <source>
        <dbReference type="ARBA" id="ARBA00022692"/>
    </source>
</evidence>
<dbReference type="InterPro" id="IPR002659">
    <property type="entry name" value="Glyco_trans_31"/>
</dbReference>
<dbReference type="PANTHER" id="PTHR11214">
    <property type="entry name" value="BETA-1,3-N-ACETYLGLUCOSAMINYLTRANSFERASE"/>
    <property type="match status" value="1"/>
</dbReference>
<evidence type="ECO:0000256" key="11">
    <source>
        <dbReference type="SAM" id="MobiDB-lite"/>
    </source>
</evidence>
<keyword evidence="13" id="KW-1185">Reference proteome</keyword>
<comment type="subcellular location">
    <subcellularLocation>
        <location evidence="1">Golgi apparatus membrane</location>
        <topology evidence="1">Single-pass type II membrane protein</topology>
    </subcellularLocation>
</comment>
<keyword evidence="8" id="KW-0333">Golgi apparatus</keyword>
<dbReference type="Proteomes" id="UP001153714">
    <property type="component" value="Chromosome 5"/>
</dbReference>
<feature type="region of interest" description="Disordered" evidence="11">
    <location>
        <begin position="795"/>
        <end position="816"/>
    </location>
</feature>
<dbReference type="GO" id="GO:0006493">
    <property type="term" value="P:protein O-linked glycosylation"/>
    <property type="evidence" value="ECO:0007669"/>
    <property type="project" value="TreeGrafter"/>
</dbReference>
<evidence type="ECO:0000313" key="13">
    <source>
        <dbReference type="Proteomes" id="UP001153714"/>
    </source>
</evidence>
<dbReference type="Pfam" id="PF01762">
    <property type="entry name" value="Galactosyl_T"/>
    <property type="match status" value="1"/>
</dbReference>
<dbReference type="PANTHER" id="PTHR11214:SF314">
    <property type="entry name" value="HEXOSYLTRANSFERASE"/>
    <property type="match status" value="1"/>
</dbReference>
<dbReference type="GO" id="GO:0016758">
    <property type="term" value="F:hexosyltransferase activity"/>
    <property type="evidence" value="ECO:0007669"/>
    <property type="project" value="InterPro"/>
</dbReference>
<gene>
    <name evidence="12" type="ORF">DIATSA_LOCUS10598</name>
</gene>
<proteinExistence type="inferred from homology"/>
<evidence type="ECO:0000313" key="12">
    <source>
        <dbReference type="EMBL" id="CAG9793134.1"/>
    </source>
</evidence>
<reference evidence="12" key="2">
    <citation type="submission" date="2022-10" db="EMBL/GenBank/DDBJ databases">
        <authorList>
            <consortium name="ENA_rothamsted_submissions"/>
            <consortium name="culmorum"/>
            <person name="King R."/>
        </authorList>
    </citation>
    <scope>NUCLEOTIDE SEQUENCE</scope>
</reference>
<evidence type="ECO:0000256" key="1">
    <source>
        <dbReference type="ARBA" id="ARBA00004323"/>
    </source>
</evidence>
<keyword evidence="5" id="KW-0812">Transmembrane</keyword>
<protein>
    <submittedName>
        <fullName evidence="12">Uncharacterized protein</fullName>
    </submittedName>
</protein>
<keyword evidence="7" id="KW-1133">Transmembrane helix</keyword>
<keyword evidence="4" id="KW-0808">Transferase</keyword>
<dbReference type="Gene3D" id="3.90.550.50">
    <property type="match status" value="1"/>
</dbReference>
<evidence type="ECO:0000256" key="7">
    <source>
        <dbReference type="ARBA" id="ARBA00022989"/>
    </source>
</evidence>
<reference evidence="12" key="1">
    <citation type="submission" date="2021-12" db="EMBL/GenBank/DDBJ databases">
        <authorList>
            <person name="King R."/>
        </authorList>
    </citation>
    <scope>NUCLEOTIDE SEQUENCE</scope>
</reference>
<accession>A0A9N9WHM2</accession>
<evidence type="ECO:0000256" key="8">
    <source>
        <dbReference type="ARBA" id="ARBA00023034"/>
    </source>
</evidence>
<keyword evidence="10" id="KW-0175">Coiled coil</keyword>
<feature type="coiled-coil region" evidence="10">
    <location>
        <begin position="519"/>
        <end position="546"/>
    </location>
</feature>
<sequence>MRSRPIRCIGRRCHSLPVVLLLVLCVLVATRLWLADVIESVLRPQLPDHDLSYLRRSRDLKYYLQNIQLLIEPSSTRCEGVEEVPLLVLVASSPSHLNRRGAIRNSWAKHFPTLFFLGVDGLDRDQALVDSYIEAKESGDMVVFDFLEHYDNLTLKTALMLHWSQKRCTTASAVLKTDDDVFVNPWVMKEVLKAHQNSQLIGYMLQDSKVHRDEYSKWYLPQWLFSEDYIREFLTGPGYVIQEFYFNKVFPKTPEELTSEGLDCYPGRTVIKIIEKEPELEKGDSEEDEDRRAYSRRSHMNSRLKEEYCKVCVCSDDGKAEYCSGRPAVNVNECLRMTLILKEFNESVPYDHTRGLPFRIRRDYIWHNDEIPYEPKAKCRRGHSFYTNNQNANDTDIDISSDIESLLDYTNRNICLYCVCAVHGHGVDCIDRDRWFCDYQRYMRERDTTRDMYTRLFQQDRPTYFREFPWRLRRTMDDGIYNFVETENLCAGCNNCFCAGSGEWVCNKVQQCPGEETLYSVDEESLEDALNKIEEDEEDFRTETNLETELTKILGRKKRSVENEHNNTIRFYHAVDELNEDILKNDNRSGTIEARKVANLPKASRRVGISNNESLLIEFSEPKVYDRNIVDNKIDNSVHSEDKYTKLEREKINGLIGNHSLKQRDKELSKLIVNELKEGSELIGDKNAPVMSNVTFTPENDTLTAMAFIAGNLLNQLWDIEKDSNEESKDIENLKHEKIADLLELFKEPLNIRQETFLKSALEHLSAAIDKEKVLKDVTLCEKINEAKQLIEDKDDSNLRNNKTKKSHQEKNQEVKKIKDTENDATYQAITKVGDVLHLIEKFQEVHKTLNDLVRSEKHDSQLISEVPRRKAESKVELSSDETVSLNVFGNILEKITKLLMPHKKTKKIVKAVKSHNLFTKSSDVTQTLKEKYGIDIGNSTLTAKDKIILDYLNTVKQKPNCIFQNPHDVTKSFSNVEGDILFNLSEFFKIKSFVDLLNLLEIEKKTVRINYDAAKPEVTTVLTKVPEVTSTTPHSTRFAKTKERLKDHIKSIIDDLRELQLVKGFPTNNITIADALPCIYNILNADNETQVKYTKNDYLSPVEKVSVIFSSLKKDLLAVPTRRANNIVTQTRPKSAIVWERIVKNYDGKHKKNTRRVIDNKKPKSFNDLMKMIKPLEQISNSYKSRILIKGAEPSKQQVLLKTLNEEVRKYIEVLENIQYALPSLKTLSVGKQNELKEFVYNAGLHINLNNRVVKSLNKFGVNKNIKGDVEIINPRKEKVLKNNLEKKQPARAFSTPESKKSLKLTRDEIINQLIKNRMHVYIRAKESKGIDLNNDVNYAIAKKILNYLEIGNYNLARELYKFIISQKEQARDVSTEYTTASSVNKYLYGFAKEPLLKFEEPTTESRRRNRNLWLKQLMNLKKM</sequence>
<feature type="compositionally biased region" description="Basic and acidic residues" evidence="11">
    <location>
        <begin position="807"/>
        <end position="816"/>
    </location>
</feature>
<evidence type="ECO:0000256" key="4">
    <source>
        <dbReference type="ARBA" id="ARBA00022679"/>
    </source>
</evidence>
<keyword evidence="6" id="KW-0735">Signal-anchor</keyword>
<evidence type="ECO:0000256" key="6">
    <source>
        <dbReference type="ARBA" id="ARBA00022968"/>
    </source>
</evidence>
<organism evidence="12 13">
    <name type="scientific">Diatraea saccharalis</name>
    <name type="common">sugarcane borer</name>
    <dbReference type="NCBI Taxonomy" id="40085"/>
    <lineage>
        <taxon>Eukaryota</taxon>
        <taxon>Metazoa</taxon>
        <taxon>Ecdysozoa</taxon>
        <taxon>Arthropoda</taxon>
        <taxon>Hexapoda</taxon>
        <taxon>Insecta</taxon>
        <taxon>Pterygota</taxon>
        <taxon>Neoptera</taxon>
        <taxon>Endopterygota</taxon>
        <taxon>Lepidoptera</taxon>
        <taxon>Glossata</taxon>
        <taxon>Ditrysia</taxon>
        <taxon>Pyraloidea</taxon>
        <taxon>Crambidae</taxon>
        <taxon>Crambinae</taxon>
        <taxon>Diatraea</taxon>
    </lineage>
</organism>